<dbReference type="InterPro" id="IPR036390">
    <property type="entry name" value="WH_DNA-bd_sf"/>
</dbReference>
<evidence type="ECO:0008006" key="9">
    <source>
        <dbReference type="Google" id="ProtNLM"/>
    </source>
</evidence>
<dbReference type="GO" id="GO:0030154">
    <property type="term" value="P:cell differentiation"/>
    <property type="evidence" value="ECO:0007669"/>
    <property type="project" value="TreeGrafter"/>
</dbReference>
<feature type="domain" description="ETS" evidence="5">
    <location>
        <begin position="427"/>
        <end position="493"/>
    </location>
</feature>
<dbReference type="Gene3D" id="1.10.10.10">
    <property type="entry name" value="Winged helix-like DNA-binding domain superfamily/Winged helix DNA-binding domain"/>
    <property type="match status" value="1"/>
</dbReference>
<dbReference type="SUPFAM" id="SSF47769">
    <property type="entry name" value="SAM/Pointed domain"/>
    <property type="match status" value="1"/>
</dbReference>
<feature type="domain" description="PNT" evidence="6">
    <location>
        <begin position="284"/>
        <end position="369"/>
    </location>
</feature>
<dbReference type="PROSITE" id="PS00345">
    <property type="entry name" value="ETS_DOMAIN_1"/>
    <property type="match status" value="1"/>
</dbReference>
<feature type="compositionally biased region" description="Basic and acidic residues" evidence="4">
    <location>
        <begin position="253"/>
        <end position="264"/>
    </location>
</feature>
<name>A0AAV8YWB2_9CUCU</name>
<evidence type="ECO:0000259" key="5">
    <source>
        <dbReference type="PROSITE" id="PS50061"/>
    </source>
</evidence>
<evidence type="ECO:0000256" key="3">
    <source>
        <dbReference type="RuleBase" id="RU004019"/>
    </source>
</evidence>
<proteinExistence type="inferred from homology"/>
<dbReference type="PROSITE" id="PS50061">
    <property type="entry name" value="ETS_DOMAIN_3"/>
    <property type="match status" value="1"/>
</dbReference>
<evidence type="ECO:0000313" key="7">
    <source>
        <dbReference type="EMBL" id="KAJ8956363.1"/>
    </source>
</evidence>
<dbReference type="AlphaFoldDB" id="A0AAV8YWB2"/>
<dbReference type="InterPro" id="IPR046328">
    <property type="entry name" value="ETS_fam"/>
</dbReference>
<evidence type="ECO:0000256" key="2">
    <source>
        <dbReference type="ARBA" id="ARBA00023125"/>
    </source>
</evidence>
<dbReference type="Pfam" id="PF11620">
    <property type="entry name" value="GABP-alpha"/>
    <property type="match status" value="1"/>
</dbReference>
<dbReference type="PROSITE" id="PS51433">
    <property type="entry name" value="PNT"/>
    <property type="match status" value="1"/>
</dbReference>
<dbReference type="CDD" id="cd08534">
    <property type="entry name" value="SAM_PNT-GABP-alpha"/>
    <property type="match status" value="1"/>
</dbReference>
<reference evidence="7" key="1">
    <citation type="journal article" date="2023" name="Insect Mol. Biol.">
        <title>Genome sequencing provides insights into the evolution of gene families encoding plant cell wall-degrading enzymes in longhorned beetles.</title>
        <authorList>
            <person name="Shin N.R."/>
            <person name="Okamura Y."/>
            <person name="Kirsch R."/>
            <person name="Pauchet Y."/>
        </authorList>
    </citation>
    <scope>NUCLEOTIDE SEQUENCE</scope>
    <source>
        <strain evidence="7">AMC_N1</strain>
    </source>
</reference>
<comment type="caution">
    <text evidence="7">The sequence shown here is derived from an EMBL/GenBank/DDBJ whole genome shotgun (WGS) entry which is preliminary data.</text>
</comment>
<dbReference type="SMART" id="SM00413">
    <property type="entry name" value="ETS"/>
    <property type="match status" value="1"/>
</dbReference>
<accession>A0AAV8YWB2</accession>
<protein>
    <recommendedName>
        <fullName evidence="9">DNA-binding protein Ets97D</fullName>
    </recommendedName>
</protein>
<evidence type="ECO:0000256" key="4">
    <source>
        <dbReference type="SAM" id="MobiDB-lite"/>
    </source>
</evidence>
<dbReference type="PROSITE" id="PS00346">
    <property type="entry name" value="ETS_DOMAIN_2"/>
    <property type="match status" value="1"/>
</dbReference>
<dbReference type="InterPro" id="IPR036388">
    <property type="entry name" value="WH-like_DNA-bd_sf"/>
</dbReference>
<dbReference type="PRINTS" id="PR00454">
    <property type="entry name" value="ETSDOMAIN"/>
</dbReference>
<dbReference type="FunFam" id="1.10.150.50:FF:000039">
    <property type="entry name" value="GA-binding protein alpha chain, putative"/>
    <property type="match status" value="1"/>
</dbReference>
<dbReference type="Proteomes" id="UP001162162">
    <property type="component" value="Unassembled WGS sequence"/>
</dbReference>
<dbReference type="SUPFAM" id="SSF46785">
    <property type="entry name" value="Winged helix' DNA-binding domain"/>
    <property type="match status" value="1"/>
</dbReference>
<dbReference type="InterPro" id="IPR003118">
    <property type="entry name" value="Pointed_dom"/>
</dbReference>
<comment type="subcellular location">
    <subcellularLocation>
        <location evidence="3">Nucleus</location>
    </subcellularLocation>
</comment>
<organism evidence="7 8">
    <name type="scientific">Aromia moschata</name>
    <dbReference type="NCBI Taxonomy" id="1265417"/>
    <lineage>
        <taxon>Eukaryota</taxon>
        <taxon>Metazoa</taxon>
        <taxon>Ecdysozoa</taxon>
        <taxon>Arthropoda</taxon>
        <taxon>Hexapoda</taxon>
        <taxon>Insecta</taxon>
        <taxon>Pterygota</taxon>
        <taxon>Neoptera</taxon>
        <taxon>Endopterygota</taxon>
        <taxon>Coleoptera</taxon>
        <taxon>Polyphaga</taxon>
        <taxon>Cucujiformia</taxon>
        <taxon>Chrysomeloidea</taxon>
        <taxon>Cerambycidae</taxon>
        <taxon>Cerambycinae</taxon>
        <taxon>Callichromatini</taxon>
        <taxon>Aromia</taxon>
    </lineage>
</organism>
<dbReference type="Gene3D" id="3.10.20.90">
    <property type="entry name" value="Phosphatidylinositol 3-kinase Catalytic Subunit, Chain A, domain 1"/>
    <property type="match status" value="1"/>
</dbReference>
<sequence length="520" mass="60052">MPNQVCVYVCSNANCPVLVIYNKKYVCVVILLVFFTYRIKNKPQSSGPIMDKNKPQTFILSVNDFGQKICTSQTEPGKKYVLDDDGNMTEYKPETSICALKLETRGDITEEDSNDTSISEENETNHLEDPTQLGIMNTLDSVGEFEENLMNELDSDFMNMVPNPQSQYIMQHIDIRDPLSKLRKLIENRLGVSLQNYTFALQGVQILDEHKNLVEKCVQGEGVVQVNLQIQTNLKRINIIDVLKPAEDYVHVEDSDADSAREKDAEENDHEQEHEHPKCVVQWQVDSNYKKVQERLKIPSDPEEWSPVHVRHWVQWAVRQFNLPNIKLSDWSMGGKQLHELTIQEFQKIVPSDPGDVFWTHLELLRKMKVVATKREDSPKRIVQKTKPYKATFKKDLKVLNYSTALRYFDPATYTLTGNRSGNNGQIQLWQFLLELLTTRKYKSVIQVVAHLWGERKNKPTMNYEKLSRALRYYYDGDMISKVHGKRFVYKFVCDLQQLLGYSAVELANLVKHGNPAGES</sequence>
<comment type="similarity">
    <text evidence="1 3">Belongs to the ETS family.</text>
</comment>
<keyword evidence="3" id="KW-0539">Nucleus</keyword>
<dbReference type="Pfam" id="PF00178">
    <property type="entry name" value="Ets"/>
    <property type="match status" value="1"/>
</dbReference>
<dbReference type="GO" id="GO:0005634">
    <property type="term" value="C:nucleus"/>
    <property type="evidence" value="ECO:0007669"/>
    <property type="project" value="UniProtKB-SubCell"/>
</dbReference>
<dbReference type="GO" id="GO:0000981">
    <property type="term" value="F:DNA-binding transcription factor activity, RNA polymerase II-specific"/>
    <property type="evidence" value="ECO:0007669"/>
    <property type="project" value="TreeGrafter"/>
</dbReference>
<dbReference type="InterPro" id="IPR013761">
    <property type="entry name" value="SAM/pointed_sf"/>
</dbReference>
<gene>
    <name evidence="7" type="ORF">NQ318_015101</name>
</gene>
<dbReference type="Pfam" id="PF02198">
    <property type="entry name" value="SAM_PNT"/>
    <property type="match status" value="1"/>
</dbReference>
<dbReference type="FunFam" id="3.10.20.90:FF:000251">
    <property type="entry name" value="DNA-binding protein Ets97D"/>
    <property type="match status" value="1"/>
</dbReference>
<feature type="region of interest" description="Disordered" evidence="4">
    <location>
        <begin position="253"/>
        <end position="276"/>
    </location>
</feature>
<dbReference type="InterPro" id="IPR024668">
    <property type="entry name" value="GABP_asu_N"/>
</dbReference>
<dbReference type="PANTHER" id="PTHR11849">
    <property type="entry name" value="ETS"/>
    <property type="match status" value="1"/>
</dbReference>
<dbReference type="PANTHER" id="PTHR11849:SF195">
    <property type="entry name" value="GA-BINDING PROTEIN ALPHA CHAIN"/>
    <property type="match status" value="1"/>
</dbReference>
<dbReference type="SMART" id="SM00251">
    <property type="entry name" value="SAM_PNT"/>
    <property type="match status" value="1"/>
</dbReference>
<evidence type="ECO:0000259" key="6">
    <source>
        <dbReference type="PROSITE" id="PS51433"/>
    </source>
</evidence>
<keyword evidence="2 3" id="KW-0238">DNA-binding</keyword>
<evidence type="ECO:0000313" key="8">
    <source>
        <dbReference type="Proteomes" id="UP001162162"/>
    </source>
</evidence>
<evidence type="ECO:0000256" key="1">
    <source>
        <dbReference type="ARBA" id="ARBA00005562"/>
    </source>
</evidence>
<keyword evidence="8" id="KW-1185">Reference proteome</keyword>
<dbReference type="Gene3D" id="1.10.150.50">
    <property type="entry name" value="Transcription Factor, Ets-1"/>
    <property type="match status" value="1"/>
</dbReference>
<dbReference type="EMBL" id="JAPWTK010000031">
    <property type="protein sequence ID" value="KAJ8956363.1"/>
    <property type="molecule type" value="Genomic_DNA"/>
</dbReference>
<dbReference type="InterPro" id="IPR000418">
    <property type="entry name" value="Ets_dom"/>
</dbReference>
<dbReference type="GO" id="GO:0043565">
    <property type="term" value="F:sequence-specific DNA binding"/>
    <property type="evidence" value="ECO:0007669"/>
    <property type="project" value="InterPro"/>
</dbReference>